<evidence type="ECO:0000313" key="2">
    <source>
        <dbReference type="EMBL" id="RLJ67883.1"/>
    </source>
</evidence>
<reference evidence="2 3" key="1">
    <citation type="submission" date="2018-10" db="EMBL/GenBank/DDBJ databases">
        <title>Genomic Encyclopedia of Type Strains, Phase IV (KMG-IV): sequencing the most valuable type-strain genomes for metagenomic binning, comparative biology and taxonomic classification.</title>
        <authorList>
            <person name="Goeker M."/>
        </authorList>
    </citation>
    <scope>NUCLEOTIDE SEQUENCE [LARGE SCALE GENOMIC DNA]</scope>
    <source>
        <strain evidence="2 3">DSM 26916</strain>
    </source>
</reference>
<name>A0A497XIZ9_9PROT</name>
<dbReference type="AlphaFoldDB" id="A0A497XIZ9"/>
<feature type="domain" description="YgjP-like metallopeptidase" evidence="1">
    <location>
        <begin position="41"/>
        <end position="240"/>
    </location>
</feature>
<dbReference type="InterPro" id="IPR002725">
    <property type="entry name" value="YgjP-like_metallopeptidase"/>
</dbReference>
<evidence type="ECO:0000259" key="1">
    <source>
        <dbReference type="Pfam" id="PF01863"/>
    </source>
</evidence>
<dbReference type="Pfam" id="PF01863">
    <property type="entry name" value="YgjP-like"/>
    <property type="match status" value="1"/>
</dbReference>
<dbReference type="InterPro" id="IPR053136">
    <property type="entry name" value="UTP_pyrophosphatase-like"/>
</dbReference>
<evidence type="ECO:0000313" key="3">
    <source>
        <dbReference type="Proteomes" id="UP000268908"/>
    </source>
</evidence>
<gene>
    <name evidence="2" type="ORF">DFR35_0434</name>
</gene>
<keyword evidence="3" id="KW-1185">Reference proteome</keyword>
<dbReference type="PANTHER" id="PTHR30399:SF1">
    <property type="entry name" value="UTP PYROPHOSPHATASE"/>
    <property type="match status" value="1"/>
</dbReference>
<proteinExistence type="predicted"/>
<sequence>MSIAEQLDLFKLPVVAPSPKTRHLLLGGQIVPYVLRQGRRRRLAMTIDERGLSIGAPHHITLADIEAFARSHAEWVLAKLAEYARRATPRQLAIRHGTRLPLLGGEIEVRVENGANRVAWHGDALVLQARPGADLDQLARRALQRRALPHFVERAGHYGARLGRSLPPIALSSARTRWGSCSQASGIRFNWRLIHLPTHLVDYVVAHELAHLVEMNHSPRFWAEVGRLFPDWHAARAELKVRGREIPLI</sequence>
<comment type="caution">
    <text evidence="2">The sequence shown here is derived from an EMBL/GenBank/DDBJ whole genome shotgun (WGS) entry which is preliminary data.</text>
</comment>
<dbReference type="Gene3D" id="3.30.2010.10">
    <property type="entry name" value="Metalloproteases ('zincins'), catalytic domain"/>
    <property type="match status" value="1"/>
</dbReference>
<organism evidence="2 3">
    <name type="scientific">Sulfurisoma sediminicola</name>
    <dbReference type="NCBI Taxonomy" id="1381557"/>
    <lineage>
        <taxon>Bacteria</taxon>
        <taxon>Pseudomonadati</taxon>
        <taxon>Pseudomonadota</taxon>
        <taxon>Betaproteobacteria</taxon>
        <taxon>Nitrosomonadales</taxon>
        <taxon>Sterolibacteriaceae</taxon>
        <taxon>Sulfurisoma</taxon>
    </lineage>
</organism>
<dbReference type="CDD" id="cd07344">
    <property type="entry name" value="M48_yhfN_like"/>
    <property type="match status" value="1"/>
</dbReference>
<dbReference type="RefSeq" id="WP_121239836.1">
    <property type="nucleotide sequence ID" value="NZ_BHVV01000001.1"/>
</dbReference>
<protein>
    <recommendedName>
        <fullName evidence="1">YgjP-like metallopeptidase domain-containing protein</fullName>
    </recommendedName>
</protein>
<dbReference type="EMBL" id="RCCI01000004">
    <property type="protein sequence ID" value="RLJ67883.1"/>
    <property type="molecule type" value="Genomic_DNA"/>
</dbReference>
<dbReference type="OrthoDB" id="9811177at2"/>
<dbReference type="Proteomes" id="UP000268908">
    <property type="component" value="Unassembled WGS sequence"/>
</dbReference>
<accession>A0A497XIZ9</accession>
<dbReference type="PANTHER" id="PTHR30399">
    <property type="entry name" value="UNCHARACTERIZED PROTEIN YGJP"/>
    <property type="match status" value="1"/>
</dbReference>